<protein>
    <submittedName>
        <fullName evidence="1">Uncharacterized protein</fullName>
    </submittedName>
</protein>
<dbReference type="AlphaFoldDB" id="A0A2G8R8W1"/>
<sequence length="47" mass="5630">MQTELIYRQALWRNMQNLKVATLEWDDTGVVEETRDLNNRRLLEPIG</sequence>
<proteinExistence type="predicted"/>
<reference evidence="1 2" key="1">
    <citation type="submission" date="2013-09" db="EMBL/GenBank/DDBJ databases">
        <title>Genome sequencing of Phaeobacter antarcticus sp. nov. SM1211.</title>
        <authorList>
            <person name="Zhang X.-Y."/>
            <person name="Liu C."/>
            <person name="Chen X.-L."/>
            <person name="Xie B.-B."/>
            <person name="Qin Q.-L."/>
            <person name="Rong J.-C."/>
            <person name="Zhang Y.-Z."/>
        </authorList>
    </citation>
    <scope>NUCLEOTIDE SEQUENCE [LARGE SCALE GENOMIC DNA]</scope>
    <source>
        <strain evidence="1 2">SM1211</strain>
    </source>
</reference>
<gene>
    <name evidence="1" type="ORF">P775_22670</name>
</gene>
<accession>A0A2G8R8W1</accession>
<evidence type="ECO:0000313" key="1">
    <source>
        <dbReference type="EMBL" id="PIL17881.1"/>
    </source>
</evidence>
<organism evidence="1 2">
    <name type="scientific">Puniceibacterium antarcticum</name>
    <dbReference type="NCBI Taxonomy" id="1206336"/>
    <lineage>
        <taxon>Bacteria</taxon>
        <taxon>Pseudomonadati</taxon>
        <taxon>Pseudomonadota</taxon>
        <taxon>Alphaproteobacteria</taxon>
        <taxon>Rhodobacterales</taxon>
        <taxon>Paracoccaceae</taxon>
        <taxon>Puniceibacterium</taxon>
    </lineage>
</organism>
<evidence type="ECO:0000313" key="2">
    <source>
        <dbReference type="Proteomes" id="UP000231259"/>
    </source>
</evidence>
<keyword evidence="2" id="KW-1185">Reference proteome</keyword>
<name>A0A2G8R8W1_9RHOB</name>
<comment type="caution">
    <text evidence="1">The sequence shown here is derived from an EMBL/GenBank/DDBJ whole genome shotgun (WGS) entry which is preliminary data.</text>
</comment>
<dbReference type="EMBL" id="AWWI01000149">
    <property type="protein sequence ID" value="PIL17881.1"/>
    <property type="molecule type" value="Genomic_DNA"/>
</dbReference>
<dbReference type="Proteomes" id="UP000231259">
    <property type="component" value="Unassembled WGS sequence"/>
</dbReference>